<proteinExistence type="predicted"/>
<dbReference type="Proteomes" id="UP000524321">
    <property type="component" value="Unassembled WGS sequence"/>
</dbReference>
<sequence length="47" mass="5411">MTMHFRQVDGQYRQSVGQQPDSFVSGADIMEYYNRVKEDIKGILGQS</sequence>
<dbReference type="AlphaFoldDB" id="A0A7Y6PHE9"/>
<protein>
    <submittedName>
        <fullName evidence="1">Uncharacterized protein</fullName>
    </submittedName>
</protein>
<organism evidence="1 2">
    <name type="scientific">Phocaeicola vulgatus</name>
    <name type="common">Bacteroides vulgatus</name>
    <dbReference type="NCBI Taxonomy" id="821"/>
    <lineage>
        <taxon>Bacteria</taxon>
        <taxon>Pseudomonadati</taxon>
        <taxon>Bacteroidota</taxon>
        <taxon>Bacteroidia</taxon>
        <taxon>Bacteroidales</taxon>
        <taxon>Bacteroidaceae</taxon>
        <taxon>Phocaeicola</taxon>
    </lineage>
</organism>
<gene>
    <name evidence="1" type="ORF">HUV05_20670</name>
</gene>
<name>A0A7Y6PHE9_PHOVU</name>
<dbReference type="EMBL" id="JABWDJ010000156">
    <property type="protein sequence ID" value="NVB75878.1"/>
    <property type="molecule type" value="Genomic_DNA"/>
</dbReference>
<reference evidence="1 2" key="2">
    <citation type="submission" date="2020-07" db="EMBL/GenBank/DDBJ databases">
        <title>Bacterial metabolism rescues the inhibition of intestinal drug absorption by food and drug additives.</title>
        <authorList>
            <person name="Zou L."/>
            <person name="Spanogiannopoulos P."/>
            <person name="Chien H.-C."/>
            <person name="Pieper L.M."/>
            <person name="Cai W."/>
            <person name="Khuri N."/>
            <person name="Pottel J."/>
            <person name="Vora B."/>
            <person name="Ni Z."/>
            <person name="Tsakalozou E."/>
            <person name="Zhang W."/>
            <person name="Shoichet B.K."/>
            <person name="Giacomini K.M."/>
            <person name="Turnbaugh P.J."/>
        </authorList>
    </citation>
    <scope>NUCLEOTIDE SEQUENCE [LARGE SCALE GENOMIC DNA]</scope>
    <source>
        <strain evidence="1 2">B33</strain>
    </source>
</reference>
<reference evidence="1 2" key="1">
    <citation type="submission" date="2020-04" db="EMBL/GenBank/DDBJ databases">
        <authorList>
            <person name="Pieper L."/>
        </authorList>
    </citation>
    <scope>NUCLEOTIDE SEQUENCE [LARGE SCALE GENOMIC DNA]</scope>
    <source>
        <strain evidence="1 2">B33</strain>
    </source>
</reference>
<evidence type="ECO:0000313" key="2">
    <source>
        <dbReference type="Proteomes" id="UP000524321"/>
    </source>
</evidence>
<comment type="caution">
    <text evidence="1">The sequence shown here is derived from an EMBL/GenBank/DDBJ whole genome shotgun (WGS) entry which is preliminary data.</text>
</comment>
<evidence type="ECO:0000313" key="1">
    <source>
        <dbReference type="EMBL" id="NVB75878.1"/>
    </source>
</evidence>
<accession>A0A7Y6PHE9</accession>